<dbReference type="PANTHER" id="PTHR33048">
    <property type="entry name" value="PTH11-LIKE INTEGRAL MEMBRANE PROTEIN (AFU_ORTHOLOGUE AFUA_5G11245)"/>
    <property type="match status" value="1"/>
</dbReference>
<evidence type="ECO:0000259" key="8">
    <source>
        <dbReference type="Pfam" id="PF20684"/>
    </source>
</evidence>
<keyword evidence="10" id="KW-1185">Reference proteome</keyword>
<protein>
    <recommendedName>
        <fullName evidence="8">Rhodopsin domain-containing protein</fullName>
    </recommendedName>
</protein>
<feature type="compositionally biased region" description="Low complexity" evidence="6">
    <location>
        <begin position="404"/>
        <end position="414"/>
    </location>
</feature>
<dbReference type="Proteomes" id="UP000176998">
    <property type="component" value="Unassembled WGS sequence"/>
</dbReference>
<dbReference type="OrthoDB" id="5398388at2759"/>
<evidence type="ECO:0000256" key="3">
    <source>
        <dbReference type="ARBA" id="ARBA00022989"/>
    </source>
</evidence>
<keyword evidence="4 7" id="KW-0472">Membrane</keyword>
<comment type="caution">
    <text evidence="9">The sequence shown here is derived from an EMBL/GenBank/DDBJ whole genome shotgun (WGS) entry which is preliminary data.</text>
</comment>
<dbReference type="PANTHER" id="PTHR33048:SF47">
    <property type="entry name" value="INTEGRAL MEMBRANE PROTEIN-RELATED"/>
    <property type="match status" value="1"/>
</dbReference>
<dbReference type="InterPro" id="IPR049326">
    <property type="entry name" value="Rhodopsin_dom_fungi"/>
</dbReference>
<dbReference type="STRING" id="1209926.A0A1G4BFB2"/>
<feature type="transmembrane region" description="Helical" evidence="7">
    <location>
        <begin position="213"/>
        <end position="231"/>
    </location>
</feature>
<evidence type="ECO:0000256" key="7">
    <source>
        <dbReference type="SAM" id="Phobius"/>
    </source>
</evidence>
<evidence type="ECO:0000256" key="4">
    <source>
        <dbReference type="ARBA" id="ARBA00023136"/>
    </source>
</evidence>
<evidence type="ECO:0000256" key="1">
    <source>
        <dbReference type="ARBA" id="ARBA00004141"/>
    </source>
</evidence>
<keyword evidence="3 7" id="KW-1133">Transmembrane helix</keyword>
<gene>
    <name evidence="9" type="ORF">CORC01_04649</name>
</gene>
<proteinExistence type="inferred from homology"/>
<dbReference type="EMBL" id="MJBS01000031">
    <property type="protein sequence ID" value="OHF00003.1"/>
    <property type="molecule type" value="Genomic_DNA"/>
</dbReference>
<reference evidence="9 10" key="1">
    <citation type="submission" date="2016-09" db="EMBL/GenBank/DDBJ databases">
        <authorList>
            <person name="Capua I."/>
            <person name="De Benedictis P."/>
            <person name="Joannis T."/>
            <person name="Lombin L.H."/>
            <person name="Cattoli G."/>
        </authorList>
    </citation>
    <scope>NUCLEOTIDE SEQUENCE [LARGE SCALE GENOMIC DNA]</scope>
    <source>
        <strain evidence="9 10">IMI 309357</strain>
    </source>
</reference>
<sequence>MHNESFRRQAGDPTPPYTDATRGPLLIGMTAGFLAIALIFVVLRVYVRALVLKKWGLDDTLLVISFVLAVFTGTTFSICTTVGLGRHIWTVPVDVQQTGRRMTIAATLSYHITFIVIKIALLLQYRRVFAHPKFCLVCDVMLGFIAIFGIAVVVSSVAISAPTWRGDTFEFERYNQGAWWMATAAVHLVTDMIILCMPIPLLSSLNLKRAQKAALIVTFGVGFITTAISVVRMSTLTHVFTADVTWDVIPSLIWSEVELCCAVICACIPTLRPLLRSTRPTSSQYYNRQRSEASAEAKLSRKRINGEAFGSHSQQSNQGHTTFDADMEMDLEANLAPEMPPDAPQIQKGMSQGLTIVTDITPALAAGESDDGSDVFGPLDEEVATPLSPPPRSYIIPARRLSRSRSLSESTSEG</sequence>
<feature type="transmembrane region" description="Helical" evidence="7">
    <location>
        <begin position="135"/>
        <end position="159"/>
    </location>
</feature>
<comment type="similarity">
    <text evidence="5">Belongs to the SAT4 family.</text>
</comment>
<dbReference type="RefSeq" id="XP_022477147.1">
    <property type="nucleotide sequence ID" value="XM_022616296.1"/>
</dbReference>
<evidence type="ECO:0000313" key="10">
    <source>
        <dbReference type="Proteomes" id="UP000176998"/>
    </source>
</evidence>
<feature type="region of interest" description="Disordered" evidence="6">
    <location>
        <begin position="365"/>
        <end position="414"/>
    </location>
</feature>
<evidence type="ECO:0000256" key="6">
    <source>
        <dbReference type="SAM" id="MobiDB-lite"/>
    </source>
</evidence>
<name>A0A1G4BFB2_9PEZI</name>
<feature type="transmembrane region" description="Helical" evidence="7">
    <location>
        <begin position="25"/>
        <end position="47"/>
    </location>
</feature>
<evidence type="ECO:0000256" key="5">
    <source>
        <dbReference type="ARBA" id="ARBA00038359"/>
    </source>
</evidence>
<feature type="domain" description="Rhodopsin" evidence="8">
    <location>
        <begin position="43"/>
        <end position="276"/>
    </location>
</feature>
<organism evidence="9 10">
    <name type="scientific">Colletotrichum orchidophilum</name>
    <dbReference type="NCBI Taxonomy" id="1209926"/>
    <lineage>
        <taxon>Eukaryota</taxon>
        <taxon>Fungi</taxon>
        <taxon>Dikarya</taxon>
        <taxon>Ascomycota</taxon>
        <taxon>Pezizomycotina</taxon>
        <taxon>Sordariomycetes</taxon>
        <taxon>Hypocreomycetidae</taxon>
        <taxon>Glomerellales</taxon>
        <taxon>Glomerellaceae</taxon>
        <taxon>Colletotrichum</taxon>
    </lineage>
</organism>
<accession>A0A1G4BFB2</accession>
<dbReference type="AlphaFoldDB" id="A0A1G4BFB2"/>
<dbReference type="GO" id="GO:0016020">
    <property type="term" value="C:membrane"/>
    <property type="evidence" value="ECO:0007669"/>
    <property type="project" value="UniProtKB-SubCell"/>
</dbReference>
<evidence type="ECO:0000256" key="2">
    <source>
        <dbReference type="ARBA" id="ARBA00022692"/>
    </source>
</evidence>
<comment type="subcellular location">
    <subcellularLocation>
        <location evidence="1">Membrane</location>
        <topology evidence="1">Multi-pass membrane protein</topology>
    </subcellularLocation>
</comment>
<feature type="transmembrane region" description="Helical" evidence="7">
    <location>
        <begin position="104"/>
        <end position="123"/>
    </location>
</feature>
<dbReference type="Pfam" id="PF20684">
    <property type="entry name" value="Fung_rhodopsin"/>
    <property type="match status" value="1"/>
</dbReference>
<dbReference type="GeneID" id="34557806"/>
<keyword evidence="2 7" id="KW-0812">Transmembrane</keyword>
<dbReference type="InterPro" id="IPR052337">
    <property type="entry name" value="SAT4-like"/>
</dbReference>
<feature type="transmembrane region" description="Helical" evidence="7">
    <location>
        <begin position="59"/>
        <end position="84"/>
    </location>
</feature>
<evidence type="ECO:0000313" key="9">
    <source>
        <dbReference type="EMBL" id="OHF00003.1"/>
    </source>
</evidence>
<feature type="compositionally biased region" description="Acidic residues" evidence="6">
    <location>
        <begin position="368"/>
        <end position="383"/>
    </location>
</feature>
<feature type="transmembrane region" description="Helical" evidence="7">
    <location>
        <begin position="179"/>
        <end position="201"/>
    </location>
</feature>